<name>A0A9N8W909_9GLOM</name>
<keyword evidence="4" id="KW-1185">Reference proteome</keyword>
<feature type="coiled-coil region" evidence="1">
    <location>
        <begin position="47"/>
        <end position="81"/>
    </location>
</feature>
<evidence type="ECO:0000256" key="2">
    <source>
        <dbReference type="SAM" id="MobiDB-lite"/>
    </source>
</evidence>
<evidence type="ECO:0000256" key="1">
    <source>
        <dbReference type="SAM" id="Coils"/>
    </source>
</evidence>
<sequence length="558" mass="64165">TKYAGQGIEMAGAKLKDGSQYLNTWATNSLRKEEYRDLYFAEPYTFSEKMQLQRQNQELRKQILENKISELKKLTEEAITEDTMDGYYNLLKTFRKSIEELVKLKGNEDNANNFLARMTGAEFKKESIRLEKNDQKGEQDHKQNEKRIKQLEAKNGDGQHQIDELKEEAEELKNIIKKCQKNCKNEKRIMDTKGQFKITDKEKLKTNSLFTIVPATEKSAEHISKLYKTIDYLQEIINKLEAENRNLQERLNKYEPIPEKMKKIEELGEKIKELERKLDKACQHGNEMDDCGECLEPKGEIEGAECDRCGKCLKPSDLKKQRAKNRTVKNNIPTYSDQGIPTPPPTPPLKPVKDNISLTDPENIRNPNFNPHIGKVKELQQQVKFHANQAQTYLINLQKLTAENDLLEEKVKKGVNYQLAQALKEANEKIRELEAGINKSNTLINVKDETISLYEEIINELGGKKGANNQKHRSQIFSRLLASNLPSKKIKEKIDHTPEQLSRERHENKQNAQKELKNKEAEITILKSQVTELGGTAGANPSEKLIESKLREVVVAKD</sequence>
<keyword evidence="1" id="KW-0175">Coiled coil</keyword>
<evidence type="ECO:0000313" key="4">
    <source>
        <dbReference type="Proteomes" id="UP000789396"/>
    </source>
</evidence>
<feature type="non-terminal residue" evidence="3">
    <location>
        <position position="558"/>
    </location>
</feature>
<evidence type="ECO:0000313" key="3">
    <source>
        <dbReference type="EMBL" id="CAG8476397.1"/>
    </source>
</evidence>
<gene>
    <name evidence="3" type="ORF">RFULGI_LOCUS1340</name>
</gene>
<comment type="caution">
    <text evidence="3">The sequence shown here is derived from an EMBL/GenBank/DDBJ whole genome shotgun (WGS) entry which is preliminary data.</text>
</comment>
<feature type="region of interest" description="Disordered" evidence="2">
    <location>
        <begin position="488"/>
        <end position="516"/>
    </location>
</feature>
<protein>
    <submittedName>
        <fullName evidence="3">10313_t:CDS:1</fullName>
    </submittedName>
</protein>
<feature type="compositionally biased region" description="Basic and acidic residues" evidence="2">
    <location>
        <begin position="492"/>
        <end position="516"/>
    </location>
</feature>
<dbReference type="Proteomes" id="UP000789396">
    <property type="component" value="Unassembled WGS sequence"/>
</dbReference>
<dbReference type="OrthoDB" id="2402721at2759"/>
<reference evidence="3" key="1">
    <citation type="submission" date="2021-06" db="EMBL/GenBank/DDBJ databases">
        <authorList>
            <person name="Kallberg Y."/>
            <person name="Tangrot J."/>
            <person name="Rosling A."/>
        </authorList>
    </citation>
    <scope>NUCLEOTIDE SEQUENCE</scope>
    <source>
        <strain evidence="3">IN212</strain>
    </source>
</reference>
<dbReference type="AlphaFoldDB" id="A0A9N8W909"/>
<dbReference type="EMBL" id="CAJVPZ010000798">
    <property type="protein sequence ID" value="CAG8476397.1"/>
    <property type="molecule type" value="Genomic_DNA"/>
</dbReference>
<organism evidence="3 4">
    <name type="scientific">Racocetra fulgida</name>
    <dbReference type="NCBI Taxonomy" id="60492"/>
    <lineage>
        <taxon>Eukaryota</taxon>
        <taxon>Fungi</taxon>
        <taxon>Fungi incertae sedis</taxon>
        <taxon>Mucoromycota</taxon>
        <taxon>Glomeromycotina</taxon>
        <taxon>Glomeromycetes</taxon>
        <taxon>Diversisporales</taxon>
        <taxon>Gigasporaceae</taxon>
        <taxon>Racocetra</taxon>
    </lineage>
</organism>
<accession>A0A9N8W909</accession>
<proteinExistence type="predicted"/>
<feature type="coiled-coil region" evidence="1">
    <location>
        <begin position="148"/>
        <end position="189"/>
    </location>
</feature>
<feature type="coiled-coil region" evidence="1">
    <location>
        <begin position="390"/>
        <end position="443"/>
    </location>
</feature>
<feature type="coiled-coil region" evidence="1">
    <location>
        <begin position="223"/>
        <end position="284"/>
    </location>
</feature>